<reference evidence="9" key="2">
    <citation type="journal article" date="2023" name="IMA Fungus">
        <title>Comparative genomic study of the Penicillium genus elucidates a diverse pangenome and 15 lateral gene transfer events.</title>
        <authorList>
            <person name="Petersen C."/>
            <person name="Sorensen T."/>
            <person name="Nielsen M.R."/>
            <person name="Sondergaard T.E."/>
            <person name="Sorensen J.L."/>
            <person name="Fitzpatrick D.A."/>
            <person name="Frisvad J.C."/>
            <person name="Nielsen K.L."/>
        </authorList>
    </citation>
    <scope>NUCLEOTIDE SEQUENCE</scope>
    <source>
        <strain evidence="9">IBT 29677</strain>
    </source>
</reference>
<dbReference type="SUPFAM" id="SSF57701">
    <property type="entry name" value="Zn2/Cys6 DNA-binding domain"/>
    <property type="match status" value="1"/>
</dbReference>
<dbReference type="InterPro" id="IPR007219">
    <property type="entry name" value="XnlR_reg_dom"/>
</dbReference>
<dbReference type="InterPro" id="IPR050987">
    <property type="entry name" value="AtrR-like"/>
</dbReference>
<dbReference type="GO" id="GO:0006351">
    <property type="term" value="P:DNA-templated transcription"/>
    <property type="evidence" value="ECO:0007669"/>
    <property type="project" value="InterPro"/>
</dbReference>
<evidence type="ECO:0000259" key="8">
    <source>
        <dbReference type="PROSITE" id="PS50048"/>
    </source>
</evidence>
<dbReference type="Gene3D" id="4.10.240.10">
    <property type="entry name" value="Zn(2)-C6 fungal-type DNA-binding domain"/>
    <property type="match status" value="1"/>
</dbReference>
<feature type="transmembrane region" description="Helical" evidence="7">
    <location>
        <begin position="619"/>
        <end position="640"/>
    </location>
</feature>
<keyword evidence="7" id="KW-1133">Transmembrane helix</keyword>
<dbReference type="GO" id="GO:0003677">
    <property type="term" value="F:DNA binding"/>
    <property type="evidence" value="ECO:0007669"/>
    <property type="project" value="UniProtKB-KW"/>
</dbReference>
<dbReference type="InterPro" id="IPR001138">
    <property type="entry name" value="Zn2Cys6_DnaBD"/>
</dbReference>
<feature type="compositionally biased region" description="Acidic residues" evidence="6">
    <location>
        <begin position="117"/>
        <end position="134"/>
    </location>
</feature>
<keyword evidence="7" id="KW-0472">Membrane</keyword>
<dbReference type="RefSeq" id="XP_056484605.1">
    <property type="nucleotide sequence ID" value="XM_056633985.1"/>
</dbReference>
<dbReference type="SMART" id="SM00066">
    <property type="entry name" value="GAL4"/>
    <property type="match status" value="1"/>
</dbReference>
<dbReference type="PROSITE" id="PS50048">
    <property type="entry name" value="ZN2_CY6_FUNGAL_2"/>
    <property type="match status" value="1"/>
</dbReference>
<evidence type="ECO:0000256" key="3">
    <source>
        <dbReference type="ARBA" id="ARBA00023125"/>
    </source>
</evidence>
<feature type="compositionally biased region" description="Polar residues" evidence="6">
    <location>
        <begin position="947"/>
        <end position="961"/>
    </location>
</feature>
<dbReference type="PANTHER" id="PTHR46910:SF2">
    <property type="entry name" value="ZN(II)2CYS6 TRANSCRIPTION FACTOR (EUROFUNG)"/>
    <property type="match status" value="1"/>
</dbReference>
<dbReference type="EMBL" id="JAPZBU010000009">
    <property type="protein sequence ID" value="KAJ5386807.1"/>
    <property type="molecule type" value="Genomic_DNA"/>
</dbReference>
<evidence type="ECO:0000256" key="7">
    <source>
        <dbReference type="SAM" id="Phobius"/>
    </source>
</evidence>
<keyword evidence="3" id="KW-0238">DNA-binding</keyword>
<feature type="region of interest" description="Disordered" evidence="6">
    <location>
        <begin position="695"/>
        <end position="765"/>
    </location>
</feature>
<keyword evidence="4" id="KW-0804">Transcription</keyword>
<evidence type="ECO:0000313" key="9">
    <source>
        <dbReference type="EMBL" id="KAJ5386807.1"/>
    </source>
</evidence>
<gene>
    <name evidence="9" type="ORF">N7509_009348</name>
</gene>
<dbReference type="GeneID" id="81372965"/>
<proteinExistence type="predicted"/>
<organism evidence="9 10">
    <name type="scientific">Penicillium cosmopolitanum</name>
    <dbReference type="NCBI Taxonomy" id="1131564"/>
    <lineage>
        <taxon>Eukaryota</taxon>
        <taxon>Fungi</taxon>
        <taxon>Dikarya</taxon>
        <taxon>Ascomycota</taxon>
        <taxon>Pezizomycotina</taxon>
        <taxon>Eurotiomycetes</taxon>
        <taxon>Eurotiomycetidae</taxon>
        <taxon>Eurotiales</taxon>
        <taxon>Aspergillaceae</taxon>
        <taxon>Penicillium</taxon>
    </lineage>
</organism>
<feature type="compositionally biased region" description="Polar residues" evidence="6">
    <location>
        <begin position="822"/>
        <end position="874"/>
    </location>
</feature>
<evidence type="ECO:0000313" key="10">
    <source>
        <dbReference type="Proteomes" id="UP001147747"/>
    </source>
</evidence>
<dbReference type="PANTHER" id="PTHR46910">
    <property type="entry name" value="TRANSCRIPTION FACTOR PDR1"/>
    <property type="match status" value="1"/>
</dbReference>
<dbReference type="SMART" id="SM00906">
    <property type="entry name" value="Fungal_trans"/>
    <property type="match status" value="1"/>
</dbReference>
<feature type="region of interest" description="Disordered" evidence="6">
    <location>
        <begin position="117"/>
        <end position="206"/>
    </location>
</feature>
<dbReference type="Pfam" id="PF04082">
    <property type="entry name" value="Fungal_trans"/>
    <property type="match status" value="1"/>
</dbReference>
<dbReference type="CDD" id="cd00067">
    <property type="entry name" value="GAL4"/>
    <property type="match status" value="1"/>
</dbReference>
<feature type="compositionally biased region" description="Polar residues" evidence="6">
    <location>
        <begin position="737"/>
        <end position="765"/>
    </location>
</feature>
<dbReference type="GO" id="GO:0008270">
    <property type="term" value="F:zinc ion binding"/>
    <property type="evidence" value="ECO:0007669"/>
    <property type="project" value="InterPro"/>
</dbReference>
<dbReference type="CDD" id="cd12148">
    <property type="entry name" value="fungal_TF_MHR"/>
    <property type="match status" value="1"/>
</dbReference>
<evidence type="ECO:0000256" key="4">
    <source>
        <dbReference type="ARBA" id="ARBA00023163"/>
    </source>
</evidence>
<keyword evidence="5" id="KW-0539">Nucleus</keyword>
<feature type="compositionally biased region" description="Low complexity" evidence="6">
    <location>
        <begin position="169"/>
        <end position="180"/>
    </location>
</feature>
<evidence type="ECO:0000256" key="1">
    <source>
        <dbReference type="ARBA" id="ARBA00022723"/>
    </source>
</evidence>
<keyword evidence="10" id="KW-1185">Reference proteome</keyword>
<feature type="region of interest" description="Disordered" evidence="6">
    <location>
        <begin position="1"/>
        <end position="30"/>
    </location>
</feature>
<evidence type="ECO:0000256" key="2">
    <source>
        <dbReference type="ARBA" id="ARBA00023015"/>
    </source>
</evidence>
<feature type="compositionally biased region" description="Polar residues" evidence="6">
    <location>
        <begin position="1"/>
        <end position="11"/>
    </location>
</feature>
<evidence type="ECO:0000256" key="5">
    <source>
        <dbReference type="ARBA" id="ARBA00023242"/>
    </source>
</evidence>
<accession>A0A9W9VPA6</accession>
<name>A0A9W9VPA6_9EURO</name>
<keyword evidence="7" id="KW-0812">Transmembrane</keyword>
<evidence type="ECO:0000256" key="6">
    <source>
        <dbReference type="SAM" id="MobiDB-lite"/>
    </source>
</evidence>
<feature type="region of interest" description="Disordered" evidence="6">
    <location>
        <begin position="801"/>
        <end position="874"/>
    </location>
</feature>
<dbReference type="AlphaFoldDB" id="A0A9W9VPA6"/>
<reference evidence="9" key="1">
    <citation type="submission" date="2022-12" db="EMBL/GenBank/DDBJ databases">
        <authorList>
            <person name="Petersen C."/>
        </authorList>
    </citation>
    <scope>NUCLEOTIDE SEQUENCE</scope>
    <source>
        <strain evidence="9">IBT 29677</strain>
    </source>
</reference>
<protein>
    <recommendedName>
        <fullName evidence="8">Zn(2)-C6 fungal-type domain-containing protein</fullName>
    </recommendedName>
</protein>
<feature type="region of interest" description="Disordered" evidence="6">
    <location>
        <begin position="947"/>
        <end position="968"/>
    </location>
</feature>
<dbReference type="OrthoDB" id="2123952at2759"/>
<sequence>MHNAMLQSHGITSGGMDTISTPAVSSSSGRRRSQRACDMCYRKKTKCELDDLNLVCVQCTRRGSQCVFPGIQPQPQPQREEQRDILLIINRDKYVQSLKTRLEKVEALLKMAGVLPEDDMTNDHFDEDEDDVGDDYVGGDGNGVAHNYDSDDDGYLNDNWEALDQPKGSSESTSRPSFESNTSSETGHQLNKHDAGGDLEGTPIFRAHNSDDPRYLGRSCSLSILSRGGIEWIKSKTGDLSFLRLLSTDSVHDSPWGTWRPDVFHDLFASQVYRPLPSRLEVFSLINDYFRSANRLFPIFHEGSFMKMVEWQYTQQTCDDAARWASINMVICLAYEFRYSNSLKPEKDRERARMYFKNAMSVFTELALRRTDLLSVQALMSMAFFLRGNSGTQSAMPFTTAAMRSCQRMGLHRNIHRPDLSLTDQEQRRRVFWVAFTVDQSTCLRAGNAPSQHPDDFDVPLPQELEEEKKNPEMATSITFFRQLCRMSVIKSRIFCRLYAAKAMLKPPHETYKVVKELHAELEEWRKDYPLEAPERKIAQTDFLFGFGAIGLHLVYYNALIMIHRIPLLLSFLISSREDEPEDLKSFSKARASKAAVICVTAARDTLKLVNNMPWGDIAWIWSLLYYVFLAAATIFSNILRDTHSSSVRDDLQALNMASTFFATLVPGDGPANYAGFMAKVCGYLERTARLVVAKHEKRARSPEDNDQAQHPPTSKRHLSCTASASKPKPRPRPTTLRTSMNTDAAGSYHYQTSDTPRASNPSATASSYMADFGIPESIEGLPPVNSSGYVVPMSPGETDYSTATFPNQLPPPSNYPGLGLSNMNPNASNLNAMPWPQTQTHLPDQQGNTTNSSPLDPNQSPFSQTSTQSASIPESWQIPLTANWEYGDNLWSGLFPTEAIAAAGTGQEMPMPILDAESFLNQGPSQNDLHTATINPELPFGTDSMDYSQMPSAATQGSNQDPDHWPQGFLGLF</sequence>
<dbReference type="InterPro" id="IPR036864">
    <property type="entry name" value="Zn2-C6_fun-type_DNA-bd_sf"/>
</dbReference>
<keyword evidence="1" id="KW-0479">Metal-binding</keyword>
<comment type="caution">
    <text evidence="9">The sequence shown here is derived from an EMBL/GenBank/DDBJ whole genome shotgun (WGS) entry which is preliminary data.</text>
</comment>
<keyword evidence="2" id="KW-0805">Transcription regulation</keyword>
<feature type="domain" description="Zn(2)-C6 fungal-type" evidence="8">
    <location>
        <begin position="36"/>
        <end position="68"/>
    </location>
</feature>
<dbReference type="GO" id="GO:0000981">
    <property type="term" value="F:DNA-binding transcription factor activity, RNA polymerase II-specific"/>
    <property type="evidence" value="ECO:0007669"/>
    <property type="project" value="InterPro"/>
</dbReference>
<dbReference type="Proteomes" id="UP001147747">
    <property type="component" value="Unassembled WGS sequence"/>
</dbReference>